<name>A0ABN8FXZ1_9BACL</name>
<sequence>MYYPRKEKLYTRTRHAILIRAQNGELVRLNTSAGLRCVRLG</sequence>
<organism evidence="1 2">
    <name type="scientific">Paenibacillus auburnensis</name>
    <dbReference type="NCBI Taxonomy" id="2905649"/>
    <lineage>
        <taxon>Bacteria</taxon>
        <taxon>Bacillati</taxon>
        <taxon>Bacillota</taxon>
        <taxon>Bacilli</taxon>
        <taxon>Bacillales</taxon>
        <taxon>Paenibacillaceae</taxon>
        <taxon>Paenibacillus</taxon>
    </lineage>
</organism>
<accession>A0ABN8FXZ1</accession>
<evidence type="ECO:0000313" key="2">
    <source>
        <dbReference type="Proteomes" id="UP000838324"/>
    </source>
</evidence>
<protein>
    <submittedName>
        <fullName evidence="1">Uncharacterized protein</fullName>
    </submittedName>
</protein>
<reference evidence="1" key="1">
    <citation type="submission" date="2022-01" db="EMBL/GenBank/DDBJ databases">
        <authorList>
            <person name="Criscuolo A."/>
        </authorList>
    </citation>
    <scope>NUCLEOTIDE SEQUENCE</scope>
    <source>
        <strain evidence="1">CIP111892</strain>
    </source>
</reference>
<evidence type="ECO:0000313" key="1">
    <source>
        <dbReference type="EMBL" id="CAH1194655.1"/>
    </source>
</evidence>
<keyword evidence="2" id="KW-1185">Reference proteome</keyword>
<proteinExistence type="predicted"/>
<dbReference type="Proteomes" id="UP000838324">
    <property type="component" value="Unassembled WGS sequence"/>
</dbReference>
<gene>
    <name evidence="1" type="ORF">PAECIP111892_01787</name>
</gene>
<comment type="caution">
    <text evidence="1">The sequence shown here is derived from an EMBL/GenBank/DDBJ whole genome shotgun (WGS) entry which is preliminary data.</text>
</comment>
<dbReference type="EMBL" id="CAKMMG010000001">
    <property type="protein sequence ID" value="CAH1194655.1"/>
    <property type="molecule type" value="Genomic_DNA"/>
</dbReference>